<feature type="domain" description="RAP" evidence="2">
    <location>
        <begin position="593"/>
        <end position="653"/>
    </location>
</feature>
<dbReference type="AlphaFoldDB" id="A0AAD3HJC7"/>
<feature type="region of interest" description="Disordered" evidence="1">
    <location>
        <begin position="1"/>
        <end position="42"/>
    </location>
</feature>
<dbReference type="PROSITE" id="PS51286">
    <property type="entry name" value="RAP"/>
    <property type="match status" value="1"/>
</dbReference>
<feature type="compositionally biased region" description="Gly residues" evidence="1">
    <location>
        <begin position="147"/>
        <end position="156"/>
    </location>
</feature>
<dbReference type="Pfam" id="PF08373">
    <property type="entry name" value="RAP"/>
    <property type="match status" value="1"/>
</dbReference>
<sequence length="697" mass="71105">MSTTTAASLLASATPTPTRPGDSFPASAPSTPSPTVSSATPSVADAAASISLDDSMRLLTALAKLRWHSLPVDTALVRAAAVLPQHRRRRVPELSTLLWVLASLQHDSPELVDELQSALLGEKPQRPLAEELALLEAGQARGPSAAGSGGAGGGSQPGATPTPAATTQPEAAAASEALTAATVPAVSPASPAPTAGEPVPAQTEETAARESENVAPAQAASRGSKAAQPALPESSGPAAEATQKGAAVGEPHATVVDAFASSSSSSSAQVAMESDRLTGASAAAAAVTAADDDDAEPKDWERTAVDSGNGVSNPSSGSSLLSRPIKPQQPADTTPDPATATPAPFDPAAATAAAAAALNQRHVQQLEGPMGRDMLPSEPWTPVDVFKALWACAKMNRHPGPHILAAAERSWMSYTNPAAAAAAVPPPLHAITGLLWALAVFRHHNGSFAQRLAAQLAARLQEGREGGGDGSGGVEAAFGRQALQVAACLLAAQADRAESPLNTSLAPEIRARLVAAWRARLAQRMARPPNWYQADILSVLRKMGLTAAANVATPDGCAVVDVAVALMPPRPTGLPGAAPGMATMMTGQPPRLLALELIGRHNSAANSPRITGEAVIKYRLLQARGYMVVPVPCDEWDRITFQDIWTKIVYLQAKIERRTAVVSGGSVGPSATAQIAPPAPPAAAVQAGELVSARAGL</sequence>
<comment type="caution">
    <text evidence="3">The sequence shown here is derived from an EMBL/GenBank/DDBJ whole genome shotgun (WGS) entry which is preliminary data.</text>
</comment>
<organism evidence="3 4">
    <name type="scientific">Astrephomene gubernaculifera</name>
    <dbReference type="NCBI Taxonomy" id="47775"/>
    <lineage>
        <taxon>Eukaryota</taxon>
        <taxon>Viridiplantae</taxon>
        <taxon>Chlorophyta</taxon>
        <taxon>core chlorophytes</taxon>
        <taxon>Chlorophyceae</taxon>
        <taxon>CS clade</taxon>
        <taxon>Chlamydomonadales</taxon>
        <taxon>Astrephomenaceae</taxon>
        <taxon>Astrephomene</taxon>
    </lineage>
</organism>
<feature type="compositionally biased region" description="Low complexity" evidence="1">
    <location>
        <begin position="25"/>
        <end position="42"/>
    </location>
</feature>
<reference evidence="3 4" key="1">
    <citation type="journal article" date="2021" name="Sci. Rep.">
        <title>Genome sequencing of the multicellular alga Astrephomene provides insights into convergent evolution of germ-soma differentiation.</title>
        <authorList>
            <person name="Yamashita S."/>
            <person name="Yamamoto K."/>
            <person name="Matsuzaki R."/>
            <person name="Suzuki S."/>
            <person name="Yamaguchi H."/>
            <person name="Hirooka S."/>
            <person name="Minakuchi Y."/>
            <person name="Miyagishima S."/>
            <person name="Kawachi M."/>
            <person name="Toyoda A."/>
            <person name="Nozaki H."/>
        </authorList>
    </citation>
    <scope>NUCLEOTIDE SEQUENCE [LARGE SCALE GENOMIC DNA]</scope>
    <source>
        <strain evidence="3 4">NIES-4017</strain>
    </source>
</reference>
<feature type="compositionally biased region" description="Low complexity" evidence="1">
    <location>
        <begin position="280"/>
        <end position="289"/>
    </location>
</feature>
<name>A0AAD3HJC7_9CHLO</name>
<evidence type="ECO:0000256" key="1">
    <source>
        <dbReference type="SAM" id="MobiDB-lite"/>
    </source>
</evidence>
<dbReference type="EMBL" id="BMAR01000005">
    <property type="protein sequence ID" value="GFR43489.1"/>
    <property type="molecule type" value="Genomic_DNA"/>
</dbReference>
<feature type="region of interest" description="Disordered" evidence="1">
    <location>
        <begin position="140"/>
        <end position="345"/>
    </location>
</feature>
<evidence type="ECO:0000313" key="3">
    <source>
        <dbReference type="EMBL" id="GFR43489.1"/>
    </source>
</evidence>
<dbReference type="SMART" id="SM00952">
    <property type="entry name" value="RAP"/>
    <property type="match status" value="1"/>
</dbReference>
<feature type="compositionally biased region" description="Low complexity" evidence="1">
    <location>
        <begin position="1"/>
        <end position="16"/>
    </location>
</feature>
<feature type="compositionally biased region" description="Low complexity" evidence="1">
    <location>
        <begin position="157"/>
        <end position="195"/>
    </location>
</feature>
<accession>A0AAD3HJC7</accession>
<feature type="compositionally biased region" description="Low complexity" evidence="1">
    <location>
        <begin position="307"/>
        <end position="322"/>
    </location>
</feature>
<dbReference type="InterPro" id="IPR013584">
    <property type="entry name" value="RAP"/>
</dbReference>
<feature type="compositionally biased region" description="Low complexity" evidence="1">
    <location>
        <begin position="330"/>
        <end position="345"/>
    </location>
</feature>
<evidence type="ECO:0000259" key="2">
    <source>
        <dbReference type="PROSITE" id="PS51286"/>
    </source>
</evidence>
<protein>
    <recommendedName>
        <fullName evidence="2">RAP domain-containing protein</fullName>
    </recommendedName>
</protein>
<gene>
    <name evidence="3" type="ORF">Agub_g4575</name>
</gene>
<keyword evidence="4" id="KW-1185">Reference proteome</keyword>
<evidence type="ECO:0000313" key="4">
    <source>
        <dbReference type="Proteomes" id="UP001054857"/>
    </source>
</evidence>
<dbReference type="Proteomes" id="UP001054857">
    <property type="component" value="Unassembled WGS sequence"/>
</dbReference>
<proteinExistence type="predicted"/>